<reference evidence="2 3" key="1">
    <citation type="submission" date="2020-05" db="EMBL/GenBank/DDBJ databases">
        <title>Genome sequence of Kribbella sandramycini ATCC 39419.</title>
        <authorList>
            <person name="Maclea K.S."/>
            <person name="Fair J.L."/>
        </authorList>
    </citation>
    <scope>NUCLEOTIDE SEQUENCE [LARGE SCALE GENOMIC DNA]</scope>
    <source>
        <strain evidence="2 3">ATCC 39419</strain>
    </source>
</reference>
<proteinExistence type="predicted"/>
<evidence type="ECO:0000313" key="2">
    <source>
        <dbReference type="EMBL" id="NOL42867.1"/>
    </source>
</evidence>
<gene>
    <name evidence="1" type="ORF">HNR71_002113</name>
    <name evidence="2" type="ORF">HPO96_21710</name>
</gene>
<dbReference type="EMBL" id="JACHKF010000001">
    <property type="protein sequence ID" value="MBB6566476.1"/>
    <property type="molecule type" value="Genomic_DNA"/>
</dbReference>
<dbReference type="RefSeq" id="WP_171675350.1">
    <property type="nucleotide sequence ID" value="NZ_BAAAGT010000004.1"/>
</dbReference>
<name>A0A7Y4L3P0_9ACTN</name>
<comment type="caution">
    <text evidence="2">The sequence shown here is derived from an EMBL/GenBank/DDBJ whole genome shotgun (WGS) entry which is preliminary data.</text>
</comment>
<reference evidence="1 4" key="2">
    <citation type="submission" date="2020-08" db="EMBL/GenBank/DDBJ databases">
        <title>Sequencing the genomes of 1000 actinobacteria strains.</title>
        <authorList>
            <person name="Klenk H.-P."/>
        </authorList>
    </citation>
    <scope>NUCLEOTIDE SEQUENCE [LARGE SCALE GENOMIC DNA]</scope>
    <source>
        <strain evidence="1 4">DSM 15626</strain>
    </source>
</reference>
<dbReference type="AlphaFoldDB" id="A0A7Y4L3P0"/>
<evidence type="ECO:0000313" key="1">
    <source>
        <dbReference type="EMBL" id="MBB6566476.1"/>
    </source>
</evidence>
<sequence length="170" mass="18105">MTARYGEPFDAARAETEVTELLVADVPAAGPVTAAGDPATGEWTHTTGPGFRVIPLWEGGDLTGLYEADWTAATETAEAHLKHLAAALSATWGPPRVISIDGPMLKHQMGQPVEPLYRALFAQDLYGDLHLWGPIETRWPALVLGHSDGDAPLVLAALISTQEITQPPPP</sequence>
<keyword evidence="3" id="KW-1185">Reference proteome</keyword>
<organism evidence="2 3">
    <name type="scientific">Kribbella sandramycini</name>
    <dbReference type="NCBI Taxonomy" id="60450"/>
    <lineage>
        <taxon>Bacteria</taxon>
        <taxon>Bacillati</taxon>
        <taxon>Actinomycetota</taxon>
        <taxon>Actinomycetes</taxon>
        <taxon>Propionibacteriales</taxon>
        <taxon>Kribbellaceae</taxon>
        <taxon>Kribbella</taxon>
    </lineage>
</organism>
<evidence type="ECO:0000313" key="3">
    <source>
        <dbReference type="Proteomes" id="UP000534306"/>
    </source>
</evidence>
<accession>A0A7Y4L3P0</accession>
<protein>
    <submittedName>
        <fullName evidence="2">Uncharacterized protein</fullName>
    </submittedName>
</protein>
<dbReference type="Proteomes" id="UP000534306">
    <property type="component" value="Unassembled WGS sequence"/>
</dbReference>
<evidence type="ECO:0000313" key="4">
    <source>
        <dbReference type="Proteomes" id="UP000553957"/>
    </source>
</evidence>
<dbReference type="Proteomes" id="UP000553957">
    <property type="component" value="Unassembled WGS sequence"/>
</dbReference>
<dbReference type="EMBL" id="JABJRC010000005">
    <property type="protein sequence ID" value="NOL42867.1"/>
    <property type="molecule type" value="Genomic_DNA"/>
</dbReference>